<dbReference type="AlphaFoldDB" id="A0AAE0JHY5"/>
<keyword evidence="1" id="KW-0812">Transmembrane</keyword>
<feature type="transmembrane region" description="Helical" evidence="1">
    <location>
        <begin position="173"/>
        <end position="190"/>
    </location>
</feature>
<feature type="transmembrane region" description="Helical" evidence="1">
    <location>
        <begin position="252"/>
        <end position="276"/>
    </location>
</feature>
<accession>A0AAE0JHY5</accession>
<keyword evidence="1" id="KW-1133">Transmembrane helix</keyword>
<proteinExistence type="predicted"/>
<reference evidence="2" key="2">
    <citation type="submission" date="2023-06" db="EMBL/GenBank/DDBJ databases">
        <authorList>
            <consortium name="Lawrence Berkeley National Laboratory"/>
            <person name="Haridas S."/>
            <person name="Hensen N."/>
            <person name="Bonometti L."/>
            <person name="Westerberg I."/>
            <person name="Brannstrom I.O."/>
            <person name="Guillou S."/>
            <person name="Cros-Aarteil S."/>
            <person name="Calhoun S."/>
            <person name="Kuo A."/>
            <person name="Mondo S."/>
            <person name="Pangilinan J."/>
            <person name="Riley R."/>
            <person name="Labutti K."/>
            <person name="Andreopoulos B."/>
            <person name="Lipzen A."/>
            <person name="Chen C."/>
            <person name="Yanf M."/>
            <person name="Daum C."/>
            <person name="Ng V."/>
            <person name="Clum A."/>
            <person name="Steindorff A."/>
            <person name="Ohm R."/>
            <person name="Martin F."/>
            <person name="Silar P."/>
            <person name="Natvig D."/>
            <person name="Lalanne C."/>
            <person name="Gautier V."/>
            <person name="Ament-Velasquez S.L."/>
            <person name="Kruys A."/>
            <person name="Hutchinson M.I."/>
            <person name="Powell A.J."/>
            <person name="Barry K."/>
            <person name="Miller A.N."/>
            <person name="Grigoriev I.V."/>
            <person name="Debuchy R."/>
            <person name="Gladieux P."/>
            <person name="Thoren M.H."/>
            <person name="Johannesson H."/>
        </authorList>
    </citation>
    <scope>NUCLEOTIDE SEQUENCE</scope>
    <source>
        <strain evidence="2">CBS 560.94</strain>
    </source>
</reference>
<evidence type="ECO:0000256" key="1">
    <source>
        <dbReference type="SAM" id="Phobius"/>
    </source>
</evidence>
<organism evidence="2 3">
    <name type="scientific">Neurospora tetraspora</name>
    <dbReference type="NCBI Taxonomy" id="94610"/>
    <lineage>
        <taxon>Eukaryota</taxon>
        <taxon>Fungi</taxon>
        <taxon>Dikarya</taxon>
        <taxon>Ascomycota</taxon>
        <taxon>Pezizomycotina</taxon>
        <taxon>Sordariomycetes</taxon>
        <taxon>Sordariomycetidae</taxon>
        <taxon>Sordariales</taxon>
        <taxon>Sordariaceae</taxon>
        <taxon>Neurospora</taxon>
    </lineage>
</organism>
<protein>
    <submittedName>
        <fullName evidence="2">Uncharacterized protein</fullName>
    </submittedName>
</protein>
<feature type="transmembrane region" description="Helical" evidence="1">
    <location>
        <begin position="210"/>
        <end position="231"/>
    </location>
</feature>
<dbReference type="EMBL" id="JAUEPP010000003">
    <property type="protein sequence ID" value="KAK3347809.1"/>
    <property type="molecule type" value="Genomic_DNA"/>
</dbReference>
<sequence>MPRVTMVVEDYGAIVARAWRTRMVWMWTARMVRKSGFVYGEEDERVWRQVGTTLSTESNHSAKSSKSPSLLGLTRPIMEGIVIALVPLALGAGAGTTRRWEAKHCPFLRRFREAMDKEKSRETEVEICRLSAIVSWLLLHRILLDRGFLLRHERPRRGIFGLRLWPTSTDRRVAAIITLTTAFWLIAVILEVVANAPSILEALATLSHAPILPSLVLLLWYLLSAAGPRLWSGSRLRGLYDWTSALQGHPMLLYAFKSLVILMVGVPAFALLATSAANQGDMLHGILSLAGLFLFLSDTVLRNPYAHHAPHRHGPDALRIILPTTHHEGTVYVLPDLDSNSENRGFDAVWSPKIPDEHRAADGEIMALFQRMRSNRWARSEPLERLRETLAQFYKRVSVDGLATEHVERLARWIYAAPTTTTTGHSNEKVNDNDKTSRKIECLRAPGTHLIGRDLMFALCHAEYIVFMAQGQLSPETRSKLGTLRLMTRSGAAMQSTSDKVEAIGYANTGYVGYRDAVEHVYAIFGYSPSEIDRSALEFRGVQPPRFSYALDGSPDTIEDPVLFGAFVAGFMSRTP</sequence>
<dbReference type="GeneID" id="87866684"/>
<keyword evidence="1" id="KW-0472">Membrane</keyword>
<keyword evidence="3" id="KW-1185">Reference proteome</keyword>
<dbReference type="RefSeq" id="XP_062682891.1">
    <property type="nucleotide sequence ID" value="XM_062829530.1"/>
</dbReference>
<name>A0AAE0JHY5_9PEZI</name>
<evidence type="ECO:0000313" key="3">
    <source>
        <dbReference type="Proteomes" id="UP001278500"/>
    </source>
</evidence>
<reference evidence="2" key="1">
    <citation type="journal article" date="2023" name="Mol. Phylogenet. Evol.">
        <title>Genome-scale phylogeny and comparative genomics of the fungal order Sordariales.</title>
        <authorList>
            <person name="Hensen N."/>
            <person name="Bonometti L."/>
            <person name="Westerberg I."/>
            <person name="Brannstrom I.O."/>
            <person name="Guillou S."/>
            <person name="Cros-Aarteil S."/>
            <person name="Calhoun S."/>
            <person name="Haridas S."/>
            <person name="Kuo A."/>
            <person name="Mondo S."/>
            <person name="Pangilinan J."/>
            <person name="Riley R."/>
            <person name="LaButti K."/>
            <person name="Andreopoulos B."/>
            <person name="Lipzen A."/>
            <person name="Chen C."/>
            <person name="Yan M."/>
            <person name="Daum C."/>
            <person name="Ng V."/>
            <person name="Clum A."/>
            <person name="Steindorff A."/>
            <person name="Ohm R.A."/>
            <person name="Martin F."/>
            <person name="Silar P."/>
            <person name="Natvig D.O."/>
            <person name="Lalanne C."/>
            <person name="Gautier V."/>
            <person name="Ament-Velasquez S.L."/>
            <person name="Kruys A."/>
            <person name="Hutchinson M.I."/>
            <person name="Powell A.J."/>
            <person name="Barry K."/>
            <person name="Miller A.N."/>
            <person name="Grigoriev I.V."/>
            <person name="Debuchy R."/>
            <person name="Gladieux P."/>
            <person name="Hiltunen Thoren M."/>
            <person name="Johannesson H."/>
        </authorList>
    </citation>
    <scope>NUCLEOTIDE SEQUENCE</scope>
    <source>
        <strain evidence="2">CBS 560.94</strain>
    </source>
</reference>
<gene>
    <name evidence="2" type="ORF">B0H65DRAFT_547617</name>
</gene>
<comment type="caution">
    <text evidence="2">The sequence shown here is derived from an EMBL/GenBank/DDBJ whole genome shotgun (WGS) entry which is preliminary data.</text>
</comment>
<evidence type="ECO:0000313" key="2">
    <source>
        <dbReference type="EMBL" id="KAK3347809.1"/>
    </source>
</evidence>
<dbReference type="Proteomes" id="UP001278500">
    <property type="component" value="Unassembled WGS sequence"/>
</dbReference>